<evidence type="ECO:0000313" key="4">
    <source>
        <dbReference type="Proteomes" id="UP000614272"/>
    </source>
</evidence>
<protein>
    <recommendedName>
        <fullName evidence="5">Flagellin N-terminal domain-containing protein</fullName>
    </recommendedName>
</protein>
<feature type="region of interest" description="Disordered" evidence="2">
    <location>
        <begin position="144"/>
        <end position="166"/>
    </location>
</feature>
<dbReference type="Proteomes" id="UP000614272">
    <property type="component" value="Unassembled WGS sequence"/>
</dbReference>
<dbReference type="EMBL" id="BMGJ01000010">
    <property type="protein sequence ID" value="GGD69799.1"/>
    <property type="molecule type" value="Genomic_DNA"/>
</dbReference>
<keyword evidence="4" id="KW-1185">Reference proteome</keyword>
<evidence type="ECO:0000256" key="1">
    <source>
        <dbReference type="SAM" id="Coils"/>
    </source>
</evidence>
<name>A0ABQ1RIX7_9ALTE</name>
<dbReference type="RefSeq" id="WP_143452288.1">
    <property type="nucleotide sequence ID" value="NZ_BMGJ01000010.1"/>
</dbReference>
<sequence>MSLLQSITSSNMDRLSRIEVATNQVNSGMLTLRRNEKDFLLRGDISYQDKFNTNYNTLQATTSLLRSELAAAGLPEQKAQRLIEILREYKDKFDALIQQSVEVGLTPESGYYGALRSAVHNVEEQVDTAENDALKADMLMSSIQSPPVPETGLTGSNMKPSLWRQR</sequence>
<evidence type="ECO:0000313" key="3">
    <source>
        <dbReference type="EMBL" id="GGD69799.1"/>
    </source>
</evidence>
<comment type="caution">
    <text evidence="3">The sequence shown here is derived from an EMBL/GenBank/DDBJ whole genome shotgun (WGS) entry which is preliminary data.</text>
</comment>
<gene>
    <name evidence="3" type="ORF">GCM10011357_26040</name>
</gene>
<evidence type="ECO:0008006" key="5">
    <source>
        <dbReference type="Google" id="ProtNLM"/>
    </source>
</evidence>
<feature type="coiled-coil region" evidence="1">
    <location>
        <begin position="79"/>
        <end position="132"/>
    </location>
</feature>
<proteinExistence type="predicted"/>
<evidence type="ECO:0000256" key="2">
    <source>
        <dbReference type="SAM" id="MobiDB-lite"/>
    </source>
</evidence>
<accession>A0ABQ1RIX7</accession>
<keyword evidence="1" id="KW-0175">Coiled coil</keyword>
<organism evidence="3 4">
    <name type="scientific">Lacimicrobium alkaliphilum</name>
    <dbReference type="NCBI Taxonomy" id="1526571"/>
    <lineage>
        <taxon>Bacteria</taxon>
        <taxon>Pseudomonadati</taxon>
        <taxon>Pseudomonadota</taxon>
        <taxon>Gammaproteobacteria</taxon>
        <taxon>Alteromonadales</taxon>
        <taxon>Alteromonadaceae</taxon>
        <taxon>Lacimicrobium</taxon>
    </lineage>
</organism>
<reference evidence="4" key="1">
    <citation type="journal article" date="2019" name="Int. J. Syst. Evol. Microbiol.">
        <title>The Global Catalogue of Microorganisms (GCM) 10K type strain sequencing project: providing services to taxonomists for standard genome sequencing and annotation.</title>
        <authorList>
            <consortium name="The Broad Institute Genomics Platform"/>
            <consortium name="The Broad Institute Genome Sequencing Center for Infectious Disease"/>
            <person name="Wu L."/>
            <person name="Ma J."/>
        </authorList>
    </citation>
    <scope>NUCLEOTIDE SEQUENCE [LARGE SCALE GENOMIC DNA]</scope>
    <source>
        <strain evidence="4">CGMCC 1.12923</strain>
    </source>
</reference>